<dbReference type="Gramene" id="TraesJUL1B03G00196760.1">
    <property type="protein sequence ID" value="TraesJUL1B03G00196760.1.CDS1"/>
    <property type="gene ID" value="TraesJUL1B03G00196760"/>
</dbReference>
<dbReference type="Gramene" id="TraesSYM1B03G00203520.1">
    <property type="protein sequence ID" value="TraesSYM1B03G00203520.1.CDS1"/>
    <property type="gene ID" value="TraesSYM1B03G00203520"/>
</dbReference>
<feature type="compositionally biased region" description="Basic and acidic residues" evidence="1">
    <location>
        <begin position="462"/>
        <end position="476"/>
    </location>
</feature>
<sequence length="476" mass="51294">MAGRVAARNELEHDGVAFDVVEPPEFVHVGVGRVGRRVVVDAVRPRALVGHVALHLPHAAVALEPGAEGHHEHPVPSLKPPLGLHVRQHVPQAARRRVPPPVQRHPCRLHVAVVQPQAPLHRLDHRRAARVQAEVVHARLKVDLRALAFPAVLARGGGELPQHEAGGEPRELGHREDARRQRPEVDGEGPDGSLGERLAQADPDAPVRVLPLLRARVRVVVGGDVGAHQAGELHLGAPAQRRVVAQQHRRPAAPEQHVAQHHRLVGAGVPVGRDGLRRHHQRRRVPPRPQRVARQVQRDQPGAASHPGQIVGGHVLPHAVPAHDPGDYGRRGGEHGHVHDQHVDVPGLDQAAALGEELGDGVVDEGVHLVHRVLVRRRVLPAVEDVARGVRLLADAGADDDTEEEAVLGQPEAWVALDQCAGHLSCHLAVVGRLVAHVVQEVASRLPAPEDGGPGQVGHRVRKEEHGEQEQQLHAG</sequence>
<dbReference type="Proteomes" id="UP000019116">
    <property type="component" value="Chromosome 1B"/>
</dbReference>
<dbReference type="EnsemblPlants" id="TraesCS1B02G052700.1">
    <property type="protein sequence ID" value="TraesCS1B02G052700.1.cds1"/>
    <property type="gene ID" value="TraesCS1B02G052700"/>
</dbReference>
<keyword evidence="3" id="KW-1185">Reference proteome</keyword>
<evidence type="ECO:0000313" key="3">
    <source>
        <dbReference type="Proteomes" id="UP000019116"/>
    </source>
</evidence>
<dbReference type="Gramene" id="TraesMAC1B03G00199960.1">
    <property type="protein sequence ID" value="TraesMAC1B03G00199960.1.CDS1"/>
    <property type="gene ID" value="TraesMAC1B03G00199960"/>
</dbReference>
<dbReference type="Gramene" id="TraesLAC1B03G00201850.1">
    <property type="protein sequence ID" value="TraesLAC1B03G00201850.1.CDS1"/>
    <property type="gene ID" value="TraesLAC1B03G00201850"/>
</dbReference>
<accession>A0A3B5YSA6</accession>
<dbReference type="Gramene" id="TraesLDM1B03G00198580.1">
    <property type="protein sequence ID" value="TraesLDM1B03G00198580.1.CDS1"/>
    <property type="gene ID" value="TraesLDM1B03G00198580"/>
</dbReference>
<dbReference type="AlphaFoldDB" id="A0A3B5YSA6"/>
<dbReference type="Gramene" id="TraesCS1B03G0119200.1">
    <property type="protein sequence ID" value="TraesCS1B03G0119200.1.CDS1"/>
    <property type="gene ID" value="TraesCS1B03G0119200"/>
</dbReference>
<feature type="region of interest" description="Disordered" evidence="1">
    <location>
        <begin position="157"/>
        <end position="202"/>
    </location>
</feature>
<dbReference type="Gramene" id="TraesCLE_scaffold_057469_01G000100.1">
    <property type="protein sequence ID" value="TraesCLE_scaffold_057469_01G000100.1"/>
    <property type="gene ID" value="TraesCLE_scaffold_057469_01G000100"/>
</dbReference>
<dbReference type="Gramene" id="TraesJAG1B03G00199410.1">
    <property type="protein sequence ID" value="TraesJAG1B03G00199410.1.CDS1"/>
    <property type="gene ID" value="TraesJAG1B03G00199410"/>
</dbReference>
<dbReference type="Gramene" id="TraesCAD_scaffold_071121_01G000100.1">
    <property type="protein sequence ID" value="TraesCAD_scaffold_071121_01G000100.1"/>
    <property type="gene ID" value="TraesCAD_scaffold_071121_01G000100"/>
</dbReference>
<name>A0A3B5YSA6_WHEAT</name>
<protein>
    <submittedName>
        <fullName evidence="2">Uncharacterized protein</fullName>
    </submittedName>
</protein>
<feature type="region of interest" description="Disordered" evidence="1">
    <location>
        <begin position="269"/>
        <end position="308"/>
    </location>
</feature>
<dbReference type="Gramene" id="TraesSTA1B03G00197150.1">
    <property type="protein sequence ID" value="TraesSTA1B03G00197150.1.CDS1"/>
    <property type="gene ID" value="TraesSTA1B03G00197150"/>
</dbReference>
<feature type="compositionally biased region" description="Basic residues" evidence="1">
    <location>
        <begin position="276"/>
        <end position="286"/>
    </location>
</feature>
<feature type="compositionally biased region" description="Basic and acidic residues" evidence="1">
    <location>
        <begin position="161"/>
        <end position="185"/>
    </location>
</feature>
<feature type="region of interest" description="Disordered" evidence="1">
    <location>
        <begin position="446"/>
        <end position="476"/>
    </location>
</feature>
<reference evidence="2" key="1">
    <citation type="submission" date="2018-08" db="EMBL/GenBank/DDBJ databases">
        <authorList>
            <person name="Rossello M."/>
        </authorList>
    </citation>
    <scope>NUCLEOTIDE SEQUENCE [LARGE SCALE GENOMIC DNA]</scope>
    <source>
        <strain evidence="2">cv. Chinese Spring</strain>
    </source>
</reference>
<dbReference type="Gramene" id="TraesWEE_scaffold_069289_01G000100.1">
    <property type="protein sequence ID" value="TraesWEE_scaffold_069289_01G000100.1"/>
    <property type="gene ID" value="TraesWEE_scaffold_069289_01G000100"/>
</dbReference>
<reference evidence="2" key="2">
    <citation type="submission" date="2018-10" db="UniProtKB">
        <authorList>
            <consortium name="EnsemblPlants"/>
        </authorList>
    </citation>
    <scope>IDENTIFICATION</scope>
</reference>
<evidence type="ECO:0000256" key="1">
    <source>
        <dbReference type="SAM" id="MobiDB-lite"/>
    </source>
</evidence>
<proteinExistence type="predicted"/>
<organism evidence="2">
    <name type="scientific">Triticum aestivum</name>
    <name type="common">Wheat</name>
    <dbReference type="NCBI Taxonomy" id="4565"/>
    <lineage>
        <taxon>Eukaryota</taxon>
        <taxon>Viridiplantae</taxon>
        <taxon>Streptophyta</taxon>
        <taxon>Embryophyta</taxon>
        <taxon>Tracheophyta</taxon>
        <taxon>Spermatophyta</taxon>
        <taxon>Magnoliopsida</taxon>
        <taxon>Liliopsida</taxon>
        <taxon>Poales</taxon>
        <taxon>Poaceae</taxon>
        <taxon>BOP clade</taxon>
        <taxon>Pooideae</taxon>
        <taxon>Triticodae</taxon>
        <taxon>Triticeae</taxon>
        <taxon>Triticinae</taxon>
        <taxon>Triticum</taxon>
    </lineage>
</organism>
<evidence type="ECO:0000313" key="2">
    <source>
        <dbReference type="EnsemblPlants" id="TraesCS1B02G052700.1.cds1"/>
    </source>
</evidence>
<dbReference type="Gramene" id="TraesCS1B02G052700.1">
    <property type="protein sequence ID" value="TraesCS1B02G052700.1.cds1"/>
    <property type="gene ID" value="TraesCS1B02G052700"/>
</dbReference>